<dbReference type="AlphaFoldDB" id="A0A6A5BU65"/>
<dbReference type="OrthoDB" id="423283at2759"/>
<reference evidence="3 4" key="1">
    <citation type="journal article" date="2019" name="Sci. Rep.">
        <title>Nanopore sequencing improves the draft genome of the human pathogenic amoeba Naegleria fowleri.</title>
        <authorList>
            <person name="Liechti N."/>
            <person name="Schurch N."/>
            <person name="Bruggmann R."/>
            <person name="Wittwer M."/>
        </authorList>
    </citation>
    <scope>NUCLEOTIDE SEQUENCE [LARGE SCALE GENOMIC DNA]</scope>
    <source>
        <strain evidence="3 4">ATCC 30894</strain>
    </source>
</reference>
<keyword evidence="4" id="KW-1185">Reference proteome</keyword>
<gene>
    <name evidence="3" type="ORF">FDP41_002787</name>
</gene>
<dbReference type="VEuPathDB" id="AmoebaDB:NF0087530"/>
<feature type="coiled-coil region" evidence="1">
    <location>
        <begin position="249"/>
        <end position="283"/>
    </location>
</feature>
<dbReference type="Proteomes" id="UP000444721">
    <property type="component" value="Unassembled WGS sequence"/>
</dbReference>
<name>A0A6A5BU65_NAEFO</name>
<feature type="compositionally biased region" description="Basic and acidic residues" evidence="2">
    <location>
        <begin position="198"/>
        <end position="207"/>
    </location>
</feature>
<feature type="compositionally biased region" description="Basic and acidic residues" evidence="2">
    <location>
        <begin position="470"/>
        <end position="479"/>
    </location>
</feature>
<evidence type="ECO:0000256" key="1">
    <source>
        <dbReference type="SAM" id="Coils"/>
    </source>
</evidence>
<accession>A0A6A5BU65</accession>
<feature type="region of interest" description="Disordered" evidence="2">
    <location>
        <begin position="393"/>
        <end position="442"/>
    </location>
</feature>
<keyword evidence="1" id="KW-0175">Coiled coil</keyword>
<sequence>MVNSSASNSSGRYQSPLFRKRTDLSISIENNNNAFERPVSLKSIDEDLSSPAQSHRSRGRYLSPMSKSRVIQMENEIYDDVLMQSNNSLIYERLFTAMEKERSKIIEKEREKKWNSRFHLDPMPSYNVLNDKHAKMYTNSSIFVSNTSSRSSKKPSFSASSSRIEDSHKVQPRKVSTGQQSRKKISDKSVLSEQGNQTRERPPLEQKKSLADIEAEQFFMKAKSRIQKLWSELRVPEEEREKFSKIYLSKCMNDNLAIISEEIKRLTEQRNIILSILKNIENRELLLETLNSLVERYGDEKIFSKHLVAREVKNIAASLRLCTLDIVEAIVHWRNILQAPKPFVWRSKNYLLKIQTDLDFFLKSSLVSLLPNINPVKNPFLMSGVEFGISPKGSQLADKKSQLSPSNGNRKRPKFDPSPYLNSASLPPLSKLRQSTPGDNDPLRERILFAQSVVFSEGRDSVYESSDEYPEQRNRDPSSNEKVTITPMLDESSQDKELERRMKEGT</sequence>
<dbReference type="VEuPathDB" id="AmoebaDB:FDP41_002787"/>
<feature type="compositionally biased region" description="Basic and acidic residues" evidence="2">
    <location>
        <begin position="493"/>
        <end position="506"/>
    </location>
</feature>
<proteinExistence type="predicted"/>
<feature type="region of interest" description="Disordered" evidence="2">
    <location>
        <begin position="145"/>
        <end position="207"/>
    </location>
</feature>
<dbReference type="RefSeq" id="XP_044562985.1">
    <property type="nucleotide sequence ID" value="XM_044706019.1"/>
</dbReference>
<dbReference type="EMBL" id="VFQX01000030">
    <property type="protein sequence ID" value="KAF0978272.1"/>
    <property type="molecule type" value="Genomic_DNA"/>
</dbReference>
<comment type="caution">
    <text evidence="3">The sequence shown here is derived from an EMBL/GenBank/DDBJ whole genome shotgun (WGS) entry which is preliminary data.</text>
</comment>
<dbReference type="GeneID" id="68110005"/>
<evidence type="ECO:0000313" key="4">
    <source>
        <dbReference type="Proteomes" id="UP000444721"/>
    </source>
</evidence>
<feature type="compositionally biased region" description="Low complexity" evidence="2">
    <location>
        <begin position="145"/>
        <end position="162"/>
    </location>
</feature>
<protein>
    <submittedName>
        <fullName evidence="3">Uncharacterized protein</fullName>
    </submittedName>
</protein>
<organism evidence="3 4">
    <name type="scientific">Naegleria fowleri</name>
    <name type="common">Brain eating amoeba</name>
    <dbReference type="NCBI Taxonomy" id="5763"/>
    <lineage>
        <taxon>Eukaryota</taxon>
        <taxon>Discoba</taxon>
        <taxon>Heterolobosea</taxon>
        <taxon>Tetramitia</taxon>
        <taxon>Eutetramitia</taxon>
        <taxon>Vahlkampfiidae</taxon>
        <taxon>Naegleria</taxon>
    </lineage>
</organism>
<dbReference type="VEuPathDB" id="AmoebaDB:NfTy_056570"/>
<evidence type="ECO:0000313" key="3">
    <source>
        <dbReference type="EMBL" id="KAF0978272.1"/>
    </source>
</evidence>
<evidence type="ECO:0000256" key="2">
    <source>
        <dbReference type="SAM" id="MobiDB-lite"/>
    </source>
</evidence>
<feature type="region of interest" description="Disordered" evidence="2">
    <location>
        <begin position="460"/>
        <end position="506"/>
    </location>
</feature>